<comment type="caution">
    <text evidence="1">The sequence shown here is derived from an EMBL/GenBank/DDBJ whole genome shotgun (WGS) entry which is preliminary data.</text>
</comment>
<dbReference type="AlphaFoldDB" id="A0A7Y6TY06"/>
<accession>A0A7Y6TY06</accession>
<reference evidence="1 2" key="1">
    <citation type="submission" date="2020-06" db="EMBL/GenBank/DDBJ databases">
        <title>Schlegella sp. ID0723 isolated from air conditioner.</title>
        <authorList>
            <person name="Kim D.Y."/>
            <person name="Kim D.-U."/>
        </authorList>
    </citation>
    <scope>NUCLEOTIDE SEQUENCE [LARGE SCALE GENOMIC DNA]</scope>
    <source>
        <strain evidence="1 2">ID0723</strain>
    </source>
</reference>
<dbReference type="Proteomes" id="UP000529637">
    <property type="component" value="Unassembled WGS sequence"/>
</dbReference>
<organism evidence="1 2">
    <name type="scientific">Piscinibacter koreensis</name>
    <dbReference type="NCBI Taxonomy" id="2742824"/>
    <lineage>
        <taxon>Bacteria</taxon>
        <taxon>Pseudomonadati</taxon>
        <taxon>Pseudomonadota</taxon>
        <taxon>Betaproteobacteria</taxon>
        <taxon>Burkholderiales</taxon>
        <taxon>Sphaerotilaceae</taxon>
        <taxon>Piscinibacter</taxon>
    </lineage>
</organism>
<gene>
    <name evidence="1" type="ORF">HQN59_18200</name>
</gene>
<evidence type="ECO:0000313" key="1">
    <source>
        <dbReference type="EMBL" id="NUZ07699.1"/>
    </source>
</evidence>
<keyword evidence="2" id="KW-1185">Reference proteome</keyword>
<proteinExistence type="predicted"/>
<name>A0A7Y6TY06_9BURK</name>
<dbReference type="RefSeq" id="WP_176070550.1">
    <property type="nucleotide sequence ID" value="NZ_JABWMJ010000009.1"/>
</dbReference>
<evidence type="ECO:0000313" key="2">
    <source>
        <dbReference type="Proteomes" id="UP000529637"/>
    </source>
</evidence>
<sequence length="51" mass="5573">MPTDVDHNDLKNKVRDHADTFTRAHCGGLDACLPCFVVASFGLNRGASSRR</sequence>
<protein>
    <submittedName>
        <fullName evidence="1">Uncharacterized protein</fullName>
    </submittedName>
</protein>
<dbReference type="EMBL" id="JABWMJ010000009">
    <property type="protein sequence ID" value="NUZ07699.1"/>
    <property type="molecule type" value="Genomic_DNA"/>
</dbReference>